<keyword evidence="1" id="KW-0812">Transmembrane</keyword>
<organism evidence="2 3">
    <name type="scientific">Thermovirga lienii (strain ATCC BAA-1197 / DSM 17291 / Cas60314)</name>
    <dbReference type="NCBI Taxonomy" id="580340"/>
    <lineage>
        <taxon>Bacteria</taxon>
        <taxon>Thermotogati</taxon>
        <taxon>Synergistota</taxon>
        <taxon>Synergistia</taxon>
        <taxon>Synergistales</taxon>
        <taxon>Thermovirgaceae</taxon>
        <taxon>Thermovirga</taxon>
    </lineage>
</organism>
<dbReference type="eggNOG" id="ENOG502ZW3A">
    <property type="taxonomic scope" value="Bacteria"/>
</dbReference>
<keyword evidence="1" id="KW-1133">Transmembrane helix</keyword>
<accession>G7V7I2</accession>
<dbReference type="STRING" id="580340.Tlie_0409"/>
<dbReference type="EMBL" id="CP003096">
    <property type="protein sequence ID" value="AER66144.1"/>
    <property type="molecule type" value="Genomic_DNA"/>
</dbReference>
<evidence type="ECO:0000313" key="2">
    <source>
        <dbReference type="EMBL" id="AER66144.1"/>
    </source>
</evidence>
<feature type="transmembrane region" description="Helical" evidence="1">
    <location>
        <begin position="143"/>
        <end position="162"/>
    </location>
</feature>
<dbReference type="GO" id="GO:0022857">
    <property type="term" value="F:transmembrane transporter activity"/>
    <property type="evidence" value="ECO:0007669"/>
    <property type="project" value="InterPro"/>
</dbReference>
<keyword evidence="3" id="KW-1185">Reference proteome</keyword>
<reference evidence="2 3" key="2">
    <citation type="journal article" date="2012" name="Stand. Genomic Sci.">
        <title>Genome sequence of the moderately thermophilic, amino-acid-degrading and sulfur-reducing bacterium Thermovirga lienii type strain (Cas60314(T)).</title>
        <authorList>
            <person name="Goker M."/>
            <person name="Saunders E."/>
            <person name="Lapidus A."/>
            <person name="Nolan M."/>
            <person name="Lucas S."/>
            <person name="Hammon N."/>
            <person name="Deshpande S."/>
            <person name="Cheng J.F."/>
            <person name="Han C."/>
            <person name="Tapia R."/>
            <person name="Goodwin L.A."/>
            <person name="Pitluck S."/>
            <person name="Liolios K."/>
            <person name="Mavromatis K."/>
            <person name="Pagani I."/>
            <person name="Ivanova N."/>
            <person name="Mikhailova N."/>
            <person name="Pati A."/>
            <person name="Chen A."/>
            <person name="Palaniappan K."/>
            <person name="Land M."/>
            <person name="Chang Y.J."/>
            <person name="Jeffries C.D."/>
            <person name="Brambilla E.M."/>
            <person name="Rohde M."/>
            <person name="Spring S."/>
            <person name="Detter J.C."/>
            <person name="Woyke T."/>
            <person name="Bristow J."/>
            <person name="Eisen J.A."/>
            <person name="Markowitz V."/>
            <person name="Hugenholtz P."/>
            <person name="Kyrpides N.C."/>
            <person name="Klenk H.P."/>
        </authorList>
    </citation>
    <scope>NUCLEOTIDE SEQUENCE [LARGE SCALE GENOMIC DNA]</scope>
    <source>
        <strain evidence="3">ATCC BAA-1197 / DSM 17291 / Cas60314</strain>
    </source>
</reference>
<dbReference type="HOGENOM" id="CLU_108875_1_0_0"/>
<feature type="transmembrane region" description="Helical" evidence="1">
    <location>
        <begin position="12"/>
        <end position="33"/>
    </location>
</feature>
<name>G7V7I2_THELD</name>
<feature type="transmembrane region" description="Helical" evidence="1">
    <location>
        <begin position="71"/>
        <end position="89"/>
    </location>
</feature>
<sequence>MATRKLTGCSLFVALGILLPMLFHLFGLGKIFLPMHIPVFLAGLLLGSREGLLVGTLTPLLSSLLTGMPPMVPPIAQLMIFELGTYGYVSGKTREKGMNIYISMVLAMTAGRTVTGIVGWGLLPLFGLPRFPLLFPFTTSLVAGLPGVIMQILVLPPLTFALERATIYIQGREHEKVG</sequence>
<dbReference type="OrthoDB" id="9815422at2"/>
<dbReference type="Proteomes" id="UP000005868">
    <property type="component" value="Chromosome"/>
</dbReference>
<keyword evidence="1" id="KW-0472">Membrane</keyword>
<evidence type="ECO:0000313" key="3">
    <source>
        <dbReference type="Proteomes" id="UP000005868"/>
    </source>
</evidence>
<feature type="transmembrane region" description="Helical" evidence="1">
    <location>
        <begin position="101"/>
        <end position="123"/>
    </location>
</feature>
<dbReference type="AlphaFoldDB" id="G7V7I2"/>
<proteinExistence type="predicted"/>
<protein>
    <recommendedName>
        <fullName evidence="4">ECF transporter S component</fullName>
    </recommendedName>
</protein>
<evidence type="ECO:0000256" key="1">
    <source>
        <dbReference type="SAM" id="Phobius"/>
    </source>
</evidence>
<reference evidence="3" key="1">
    <citation type="submission" date="2011-10" db="EMBL/GenBank/DDBJ databases">
        <title>The complete genome of chromosome of Thermovirga lienii DSM 17291.</title>
        <authorList>
            <consortium name="US DOE Joint Genome Institute (JGI-PGF)"/>
            <person name="Lucas S."/>
            <person name="Copeland A."/>
            <person name="Lapidus A."/>
            <person name="Glavina del Rio T."/>
            <person name="Dalin E."/>
            <person name="Tice H."/>
            <person name="Bruce D."/>
            <person name="Goodwin L."/>
            <person name="Pitluck S."/>
            <person name="Peters L."/>
            <person name="Mikhailova N."/>
            <person name="Saunders E."/>
            <person name="Kyrpides N."/>
            <person name="Mavromatis K."/>
            <person name="Ivanova N."/>
            <person name="Last F.I."/>
            <person name="Brettin T."/>
            <person name="Detter J.C."/>
            <person name="Han C."/>
            <person name="Larimer F."/>
            <person name="Land M."/>
            <person name="Hauser L."/>
            <person name="Markowitz V."/>
            <person name="Cheng J.-F."/>
            <person name="Hugenholtz P."/>
            <person name="Woyke T."/>
            <person name="Wu D."/>
            <person name="Spring S."/>
            <person name="Schroeder M."/>
            <person name="Brambilla E.-M."/>
            <person name="Klenk H.-P."/>
            <person name="Eisen J.A."/>
        </authorList>
    </citation>
    <scope>NUCLEOTIDE SEQUENCE [LARGE SCALE GENOMIC DNA]</scope>
    <source>
        <strain evidence="3">ATCC BAA-1197 / DSM 17291 / Cas60314</strain>
    </source>
</reference>
<evidence type="ECO:0008006" key="4">
    <source>
        <dbReference type="Google" id="ProtNLM"/>
    </source>
</evidence>
<dbReference type="Pfam" id="PF12822">
    <property type="entry name" value="ECF_trnsprt"/>
    <property type="match status" value="1"/>
</dbReference>
<dbReference type="Gene3D" id="1.10.1760.20">
    <property type="match status" value="1"/>
</dbReference>
<dbReference type="InterPro" id="IPR024529">
    <property type="entry name" value="ECF_trnsprt_substrate-spec"/>
</dbReference>
<dbReference type="KEGG" id="tli:Tlie_0409"/>
<gene>
    <name evidence="2" type="ordered locus">Tlie_0409</name>
</gene>